<dbReference type="EMBL" id="BMAR01000072">
    <property type="protein sequence ID" value="GFR52825.1"/>
    <property type="molecule type" value="Genomic_DNA"/>
</dbReference>
<dbReference type="InterPro" id="IPR035992">
    <property type="entry name" value="Ricin_B-like_lectins"/>
</dbReference>
<dbReference type="SUPFAM" id="SSF50370">
    <property type="entry name" value="Ricin B-like lectins"/>
    <property type="match status" value="1"/>
</dbReference>
<sequence length="275" mass="29326">PPSPTPPSPQPPSPPPPPVCPFNTTPVGLYITTCSGCTFVDSRCVLECAACSRIDGTAVASSLSLVTCRPGWSLYSRDDGQLDCSAFADDLGPITWVYQSGTGRHVMWPSREPRVILTAPVAVHAENPQQIWHIRTIDQANAISIIHPAANASLCWDVAWSSQDDGAKVVLYPCYESGLQANRKFKIVQSCVPGEVHIIAMHSGKCLGTNLANDDFAQYTCHYGPSQRFRIQGSAQPGSPTAPVLNPTFAIAPAVQPQCSPLPPSLPPPSPPLPP</sequence>
<proteinExistence type="predicted"/>
<dbReference type="Gene3D" id="2.80.10.50">
    <property type="match status" value="1"/>
</dbReference>
<feature type="non-terminal residue" evidence="1">
    <location>
        <position position="275"/>
    </location>
</feature>
<dbReference type="PROSITE" id="PS50231">
    <property type="entry name" value="RICIN_B_LECTIN"/>
    <property type="match status" value="1"/>
</dbReference>
<evidence type="ECO:0000313" key="2">
    <source>
        <dbReference type="Proteomes" id="UP001054857"/>
    </source>
</evidence>
<comment type="caution">
    <text evidence="1">The sequence shown here is derived from an EMBL/GenBank/DDBJ whole genome shotgun (WGS) entry which is preliminary data.</text>
</comment>
<feature type="non-terminal residue" evidence="1">
    <location>
        <position position="1"/>
    </location>
</feature>
<evidence type="ECO:0000313" key="1">
    <source>
        <dbReference type="EMBL" id="GFR52825.1"/>
    </source>
</evidence>
<name>A0AAD3E348_9CHLO</name>
<protein>
    <recommendedName>
        <fullName evidence="3">Ricin B lectin domain-containing protein</fullName>
    </recommendedName>
</protein>
<keyword evidence="2" id="KW-1185">Reference proteome</keyword>
<evidence type="ECO:0008006" key="3">
    <source>
        <dbReference type="Google" id="ProtNLM"/>
    </source>
</evidence>
<dbReference type="AlphaFoldDB" id="A0AAD3E348"/>
<gene>
    <name evidence="1" type="ORF">Agub_g15392</name>
</gene>
<organism evidence="1 2">
    <name type="scientific">Astrephomene gubernaculifera</name>
    <dbReference type="NCBI Taxonomy" id="47775"/>
    <lineage>
        <taxon>Eukaryota</taxon>
        <taxon>Viridiplantae</taxon>
        <taxon>Chlorophyta</taxon>
        <taxon>core chlorophytes</taxon>
        <taxon>Chlorophyceae</taxon>
        <taxon>CS clade</taxon>
        <taxon>Chlamydomonadales</taxon>
        <taxon>Astrephomenaceae</taxon>
        <taxon>Astrephomene</taxon>
    </lineage>
</organism>
<dbReference type="Proteomes" id="UP001054857">
    <property type="component" value="Unassembled WGS sequence"/>
</dbReference>
<reference evidence="1 2" key="1">
    <citation type="journal article" date="2021" name="Sci. Rep.">
        <title>Genome sequencing of the multicellular alga Astrephomene provides insights into convergent evolution of germ-soma differentiation.</title>
        <authorList>
            <person name="Yamashita S."/>
            <person name="Yamamoto K."/>
            <person name="Matsuzaki R."/>
            <person name="Suzuki S."/>
            <person name="Yamaguchi H."/>
            <person name="Hirooka S."/>
            <person name="Minakuchi Y."/>
            <person name="Miyagishima S."/>
            <person name="Kawachi M."/>
            <person name="Toyoda A."/>
            <person name="Nozaki H."/>
        </authorList>
    </citation>
    <scope>NUCLEOTIDE SEQUENCE [LARGE SCALE GENOMIC DNA]</scope>
    <source>
        <strain evidence="1 2">NIES-4017</strain>
    </source>
</reference>
<accession>A0AAD3E348</accession>